<dbReference type="InterPro" id="IPR027417">
    <property type="entry name" value="P-loop_NTPase"/>
</dbReference>
<evidence type="ECO:0000259" key="2">
    <source>
        <dbReference type="Pfam" id="PF02374"/>
    </source>
</evidence>
<dbReference type="eggNOG" id="arCOG02849">
    <property type="taxonomic scope" value="Archaea"/>
</dbReference>
<dbReference type="InterPro" id="IPR025723">
    <property type="entry name" value="ArsA/GET3_ATPase-like"/>
</dbReference>
<organism evidence="3 4">
    <name type="scientific">Halococcus hamelinensis 100A6</name>
    <dbReference type="NCBI Taxonomy" id="1132509"/>
    <lineage>
        <taxon>Archaea</taxon>
        <taxon>Methanobacteriati</taxon>
        <taxon>Methanobacteriota</taxon>
        <taxon>Stenosarchaea group</taxon>
        <taxon>Halobacteria</taxon>
        <taxon>Halobacteriales</taxon>
        <taxon>Halococcaceae</taxon>
        <taxon>Halococcus</taxon>
    </lineage>
</organism>
<dbReference type="GO" id="GO:0016887">
    <property type="term" value="F:ATP hydrolysis activity"/>
    <property type="evidence" value="ECO:0007669"/>
    <property type="project" value="InterPro"/>
</dbReference>
<name>M0M297_9EURY</name>
<dbReference type="CDD" id="cd02035">
    <property type="entry name" value="ArsA"/>
    <property type="match status" value="1"/>
</dbReference>
<sequence length="320" mass="35199">MSKFTFFGGKGGVGKTTVSAAFGVRSANAGDETLLVSTDPAHSTSDVFGQSFGDTPTQVTGYDGLSAMEIDPDAEVEAHLQGIRKQMAEQVSQVVVNEIDRQIEMAHNTPGAYEAALFDRLIHVMREESAPFDRVVFDTAPTGGTLRLLSLPEFLGDWVDRLVEKRQQSLDRYEMAAIGDTEPRVDAETDPIIARLRERKERFAFAGRTLREDAVFYLVCNPDELSVAETRRAVEHLRSHDLAVAGLVVNKLTPEPDPEEDGTGARYLRERCAREHERVEEVETTFSVPVVARIAARSGEITADVLDEVATELPVRPPSA</sequence>
<dbReference type="AlphaFoldDB" id="M0M297"/>
<evidence type="ECO:0000313" key="4">
    <source>
        <dbReference type="Proteomes" id="UP000011566"/>
    </source>
</evidence>
<keyword evidence="4" id="KW-1185">Reference proteome</keyword>
<reference evidence="3 4" key="1">
    <citation type="journal article" date="2014" name="PLoS Genet.">
        <title>Phylogenetically driven sequencing of extremely halophilic archaea reveals strategies for static and dynamic osmo-response.</title>
        <authorList>
            <person name="Becker E.A."/>
            <person name="Seitzer P.M."/>
            <person name="Tritt A."/>
            <person name="Larsen D."/>
            <person name="Krusor M."/>
            <person name="Yao A.I."/>
            <person name="Wu D."/>
            <person name="Madern D."/>
            <person name="Eisen J.A."/>
            <person name="Darling A.E."/>
            <person name="Facciotti M.T."/>
        </authorList>
    </citation>
    <scope>NUCLEOTIDE SEQUENCE [LARGE SCALE GENOMIC DNA]</scope>
    <source>
        <strain evidence="3 4">100A6</strain>
    </source>
</reference>
<dbReference type="PATRIC" id="fig|1132509.6.peg.1229"/>
<dbReference type="Pfam" id="PF02374">
    <property type="entry name" value="ArsA_ATPase"/>
    <property type="match status" value="1"/>
</dbReference>
<dbReference type="RefSeq" id="WP_007691625.1">
    <property type="nucleotide sequence ID" value="NZ_AJRK01000086.1"/>
</dbReference>
<evidence type="ECO:0000256" key="1">
    <source>
        <dbReference type="ARBA" id="ARBA00011040"/>
    </source>
</evidence>
<dbReference type="Gene3D" id="3.40.50.300">
    <property type="entry name" value="P-loop containing nucleotide triphosphate hydrolases"/>
    <property type="match status" value="1"/>
</dbReference>
<evidence type="ECO:0000313" key="3">
    <source>
        <dbReference type="EMBL" id="EMA39952.1"/>
    </source>
</evidence>
<proteinExistence type="inferred from homology"/>
<dbReference type="SUPFAM" id="SSF52540">
    <property type="entry name" value="P-loop containing nucleoside triphosphate hydrolases"/>
    <property type="match status" value="1"/>
</dbReference>
<dbReference type="GO" id="GO:0005524">
    <property type="term" value="F:ATP binding"/>
    <property type="evidence" value="ECO:0007669"/>
    <property type="project" value="InterPro"/>
</dbReference>
<accession>M0M297</accession>
<feature type="domain" description="ArsA/GET3 Anion-transporting ATPase-like" evidence="2">
    <location>
        <begin position="3"/>
        <end position="302"/>
    </location>
</feature>
<dbReference type="Proteomes" id="UP000011566">
    <property type="component" value="Unassembled WGS sequence"/>
</dbReference>
<protein>
    <submittedName>
        <fullName evidence="3">Arsenical pump-driving ATPase</fullName>
    </submittedName>
</protein>
<dbReference type="PANTHER" id="PTHR10803:SF3">
    <property type="entry name" value="ATPASE GET3"/>
    <property type="match status" value="1"/>
</dbReference>
<dbReference type="PANTHER" id="PTHR10803">
    <property type="entry name" value="ARSENICAL PUMP-DRIVING ATPASE ARSENITE-TRANSLOCATING ATPASE"/>
    <property type="match status" value="1"/>
</dbReference>
<dbReference type="OrthoDB" id="46198at2157"/>
<dbReference type="NCBIfam" id="TIGR00345">
    <property type="entry name" value="GET3_arsA_TRC40"/>
    <property type="match status" value="1"/>
</dbReference>
<dbReference type="InterPro" id="IPR016300">
    <property type="entry name" value="ATPase_ArsA/GET3"/>
</dbReference>
<dbReference type="EMBL" id="AOMB01000014">
    <property type="protein sequence ID" value="EMA39952.1"/>
    <property type="molecule type" value="Genomic_DNA"/>
</dbReference>
<comment type="similarity">
    <text evidence="1">Belongs to the arsA ATPase family.</text>
</comment>
<comment type="caution">
    <text evidence="3">The sequence shown here is derived from an EMBL/GenBank/DDBJ whole genome shotgun (WGS) entry which is preliminary data.</text>
</comment>
<gene>
    <name evidence="3" type="ORF">C447_05353</name>
</gene>